<evidence type="ECO:0000256" key="1">
    <source>
        <dbReference type="PROSITE-ProRule" id="PRU00221"/>
    </source>
</evidence>
<dbReference type="GeneID" id="5014169"/>
<dbReference type="KEGG" id="ptm:GSPATT00031216001"/>
<keyword evidence="3" id="KW-1185">Reference proteome</keyword>
<feature type="repeat" description="WD" evidence="1">
    <location>
        <begin position="126"/>
        <end position="158"/>
    </location>
</feature>
<dbReference type="InterPro" id="IPR036322">
    <property type="entry name" value="WD40_repeat_dom_sf"/>
</dbReference>
<dbReference type="PROSITE" id="PS50082">
    <property type="entry name" value="WD_REPEATS_2"/>
    <property type="match status" value="2"/>
</dbReference>
<dbReference type="AlphaFoldDB" id="A0BR20"/>
<dbReference type="OMA" id="ANDIKLW"/>
<dbReference type="PROSITE" id="PS50294">
    <property type="entry name" value="WD_REPEATS_REGION"/>
    <property type="match status" value="1"/>
</dbReference>
<dbReference type="EMBL" id="CT868010">
    <property type="protein sequence ID" value="CAK60987.1"/>
    <property type="molecule type" value="Genomic_DNA"/>
</dbReference>
<dbReference type="Pfam" id="PF00400">
    <property type="entry name" value="WD40"/>
    <property type="match status" value="3"/>
</dbReference>
<sequence>MRNEIDYQYNFKMLQKEQQDKFKEFLEKRNKGKLYSKYKKIETEAKICDLVFDDQNLIAAHDVDIAIYHIDQKNQLQSELIENLHSYLIYSICFSKSSNMFFTAGYEKEIKLWQKYDNQWKCVQILNGHKDSVIVLLLNKDENQLFSRSRDKTIKIWQKQDEIWSCIQTIHAPSGIIDSLCVSPQGNALSFGCKNNLFIWYNTNFNKWRKYQAIISAHTQLIESVCFMSDDAQIASGANDIKLWKKCAVNQQYRLTQIISTLGNVSIMEYNNFNSLLIAVTNKKFVQIWKAEDDSIFSPQQTIQVEKSDIFYEETQFYEVVTMSQNGQFLALKDNYNDYVDIWKLN</sequence>
<dbReference type="OrthoDB" id="284782at2759"/>
<name>A0BR20_PARTE</name>
<dbReference type="SMART" id="SM00320">
    <property type="entry name" value="WD40"/>
    <property type="match status" value="5"/>
</dbReference>
<dbReference type="PANTHER" id="PTHR19920:SF0">
    <property type="entry name" value="CYTOSOLIC IRON-SULFUR PROTEIN ASSEMBLY PROTEIN CIAO1-RELATED"/>
    <property type="match status" value="1"/>
</dbReference>
<proteinExistence type="predicted"/>
<dbReference type="GO" id="GO:0097361">
    <property type="term" value="C:cytosolic [4Fe-4S] assembly targeting complex"/>
    <property type="evidence" value="ECO:0000318"/>
    <property type="project" value="GO_Central"/>
</dbReference>
<dbReference type="GO" id="GO:0016226">
    <property type="term" value="P:iron-sulfur cluster assembly"/>
    <property type="evidence" value="ECO:0000318"/>
    <property type="project" value="GO_Central"/>
</dbReference>
<reference evidence="2 3" key="1">
    <citation type="journal article" date="2006" name="Nature">
        <title>Global trends of whole-genome duplications revealed by the ciliate Paramecium tetraurelia.</title>
        <authorList>
            <consortium name="Genoscope"/>
            <person name="Aury J.-M."/>
            <person name="Jaillon O."/>
            <person name="Duret L."/>
            <person name="Noel B."/>
            <person name="Jubin C."/>
            <person name="Porcel B.M."/>
            <person name="Segurens B."/>
            <person name="Daubin V."/>
            <person name="Anthouard V."/>
            <person name="Aiach N."/>
            <person name="Arnaiz O."/>
            <person name="Billaut A."/>
            <person name="Beisson J."/>
            <person name="Blanc I."/>
            <person name="Bouhouche K."/>
            <person name="Camara F."/>
            <person name="Duharcourt S."/>
            <person name="Guigo R."/>
            <person name="Gogendeau D."/>
            <person name="Katinka M."/>
            <person name="Keller A.-M."/>
            <person name="Kissmehl R."/>
            <person name="Klotz C."/>
            <person name="Koll F."/>
            <person name="Le Moue A."/>
            <person name="Lepere C."/>
            <person name="Malinsky S."/>
            <person name="Nowacki M."/>
            <person name="Nowak J.K."/>
            <person name="Plattner H."/>
            <person name="Poulain J."/>
            <person name="Ruiz F."/>
            <person name="Serrano V."/>
            <person name="Zagulski M."/>
            <person name="Dessen P."/>
            <person name="Betermier M."/>
            <person name="Weissenbach J."/>
            <person name="Scarpelli C."/>
            <person name="Schachter V."/>
            <person name="Sperling L."/>
            <person name="Meyer E."/>
            <person name="Cohen J."/>
            <person name="Wincker P."/>
        </authorList>
    </citation>
    <scope>NUCLEOTIDE SEQUENCE [LARGE SCALE GENOMIC DNA]</scope>
    <source>
        <strain evidence="2 3">Stock d4-2</strain>
    </source>
</reference>
<feature type="repeat" description="WD" evidence="1">
    <location>
        <begin position="82"/>
        <end position="114"/>
    </location>
</feature>
<evidence type="ECO:0000313" key="3">
    <source>
        <dbReference type="Proteomes" id="UP000000600"/>
    </source>
</evidence>
<evidence type="ECO:0000313" key="2">
    <source>
        <dbReference type="EMBL" id="CAK60987.1"/>
    </source>
</evidence>
<organism evidence="2 3">
    <name type="scientific">Paramecium tetraurelia</name>
    <dbReference type="NCBI Taxonomy" id="5888"/>
    <lineage>
        <taxon>Eukaryota</taxon>
        <taxon>Sar</taxon>
        <taxon>Alveolata</taxon>
        <taxon>Ciliophora</taxon>
        <taxon>Intramacronucleata</taxon>
        <taxon>Oligohymenophorea</taxon>
        <taxon>Peniculida</taxon>
        <taxon>Parameciidae</taxon>
        <taxon>Paramecium</taxon>
    </lineage>
</organism>
<dbReference type="eggNOG" id="KOG0645">
    <property type="taxonomic scope" value="Eukaryota"/>
</dbReference>
<dbReference type="Proteomes" id="UP000000600">
    <property type="component" value="Unassembled WGS sequence"/>
</dbReference>
<dbReference type="InterPro" id="IPR015943">
    <property type="entry name" value="WD40/YVTN_repeat-like_dom_sf"/>
</dbReference>
<accession>A0BR20</accession>
<dbReference type="SUPFAM" id="SSF50978">
    <property type="entry name" value="WD40 repeat-like"/>
    <property type="match status" value="1"/>
</dbReference>
<dbReference type="RefSeq" id="XP_001428385.1">
    <property type="nucleotide sequence ID" value="XM_001428348.1"/>
</dbReference>
<dbReference type="HOGENOM" id="CLU_802811_0_0_1"/>
<dbReference type="STRING" id="5888.A0BR20"/>
<dbReference type="InParanoid" id="A0BR20"/>
<dbReference type="InterPro" id="IPR001680">
    <property type="entry name" value="WD40_rpt"/>
</dbReference>
<dbReference type="PANTHER" id="PTHR19920">
    <property type="entry name" value="WD40 PROTEIN CIAO1"/>
    <property type="match status" value="1"/>
</dbReference>
<protein>
    <submittedName>
        <fullName evidence="2">Uncharacterized protein</fullName>
    </submittedName>
</protein>
<gene>
    <name evidence="2" type="ORF">GSPATT00031216001</name>
</gene>
<dbReference type="Gene3D" id="2.130.10.10">
    <property type="entry name" value="YVTN repeat-like/Quinoprotein amine dehydrogenase"/>
    <property type="match status" value="1"/>
</dbReference>
<keyword evidence="1" id="KW-0853">WD repeat</keyword>